<proteinExistence type="predicted"/>
<sequence>MRDASHTTSNFMFSYRTGSTGEYGIDIAGVHRCACPSSRILPCLPIPESPRWAIAFSAVVALRHFLVSPIPALLNRCWEKSSSPLNTTPVASIRIHFRAGIPVIQYTFKVPAVVDLLNRRVNPFNVRCRDACYTGRVYLHCSGFFWSGWPSRC</sequence>
<evidence type="ECO:0000313" key="1">
    <source>
        <dbReference type="EMBL" id="SMH65078.1"/>
    </source>
</evidence>
<protein>
    <submittedName>
        <fullName evidence="1">Uncharacterized protein</fullName>
    </submittedName>
</protein>
<gene>
    <name evidence="1" type="ORF">AFERRI_11113</name>
</gene>
<evidence type="ECO:0000313" key="2">
    <source>
        <dbReference type="Proteomes" id="UP000193925"/>
    </source>
</evidence>
<keyword evidence="2" id="KW-1185">Reference proteome</keyword>
<organism evidence="1 2">
    <name type="scientific">Acidithiobacillus ferrivorans</name>
    <dbReference type="NCBI Taxonomy" id="160808"/>
    <lineage>
        <taxon>Bacteria</taxon>
        <taxon>Pseudomonadati</taxon>
        <taxon>Pseudomonadota</taxon>
        <taxon>Acidithiobacillia</taxon>
        <taxon>Acidithiobacillales</taxon>
        <taxon>Acidithiobacillaceae</taxon>
        <taxon>Acidithiobacillus</taxon>
    </lineage>
</organism>
<dbReference type="Proteomes" id="UP000193925">
    <property type="component" value="Chromosome AFERRI"/>
</dbReference>
<name>A0ABY1MMR5_9PROT</name>
<accession>A0ABY1MMR5</accession>
<reference evidence="1 2" key="1">
    <citation type="submission" date="2017-03" db="EMBL/GenBank/DDBJ databases">
        <authorList>
            <person name="Regsiter A."/>
            <person name="William W."/>
        </authorList>
    </citation>
    <scope>NUCLEOTIDE SEQUENCE [LARGE SCALE GENOMIC DNA]</scope>
    <source>
        <strain evidence="1">PRJEB5721</strain>
    </source>
</reference>
<dbReference type="EMBL" id="LT841305">
    <property type="protein sequence ID" value="SMH65078.1"/>
    <property type="molecule type" value="Genomic_DNA"/>
</dbReference>